<proteinExistence type="predicted"/>
<dbReference type="Pfam" id="PF22557">
    <property type="entry name" value="DuOB"/>
    <property type="match status" value="1"/>
</dbReference>
<dbReference type="EMBL" id="CP000783">
    <property type="protein sequence ID" value="ABU77573.1"/>
    <property type="molecule type" value="Genomic_DNA"/>
</dbReference>
<organism evidence="2 3">
    <name type="scientific">Cronobacter sakazakii (strain ATCC BAA-894)</name>
    <name type="common">Enterobacter sakazakii</name>
    <dbReference type="NCBI Taxonomy" id="290339"/>
    <lineage>
        <taxon>Bacteria</taxon>
        <taxon>Pseudomonadati</taxon>
        <taxon>Pseudomonadota</taxon>
        <taxon>Gammaproteobacteria</taxon>
        <taxon>Enterobacterales</taxon>
        <taxon>Enterobacteriaceae</taxon>
        <taxon>Cronobacter</taxon>
    </lineage>
</organism>
<sequence length="220" mass="25460">MVDITFVCLSKSKKNQEFCVAGKIIHTDGSIGQWIRPVNKFGSIDERDCLYADKSQATSLDVITATFIRGVPQKFQTENYLIDSEKYWVKRRDYDFNIPALNKLCDQPQTLWTNNHESGGGIKDQVSPAEAANIKESLYFIYVGDITIYTSRWQNEKVKVRGEFVYNGDTYNLKITDLFWLNYYEDKELGKHPLNGRYLTISLALETFGDFHYKLIAEMM</sequence>
<dbReference type="Proteomes" id="UP000000260">
    <property type="component" value="Chromosome"/>
</dbReference>
<dbReference type="AlphaFoldDB" id="A7MG10"/>
<accession>A7MG10</accession>
<evidence type="ECO:0000313" key="3">
    <source>
        <dbReference type="Proteomes" id="UP000000260"/>
    </source>
</evidence>
<evidence type="ECO:0000259" key="1">
    <source>
        <dbReference type="Pfam" id="PF22557"/>
    </source>
</evidence>
<reference evidence="2 3" key="1">
    <citation type="journal article" date="2010" name="PLoS ONE">
        <title>Genome sequence of Cronobacter sakazakii BAA-894 and comparative genomic hybridization analysis with other Cronobacter species.</title>
        <authorList>
            <person name="Kucerova E."/>
            <person name="Clifton S.W."/>
            <person name="Xia X.Q."/>
            <person name="Long F."/>
            <person name="Porwollik S."/>
            <person name="Fulton L."/>
            <person name="Fronick C."/>
            <person name="Minx P."/>
            <person name="Kyung K."/>
            <person name="Warren W."/>
            <person name="Fulton R."/>
            <person name="Feng D."/>
            <person name="Wollam A."/>
            <person name="Shah N."/>
            <person name="Bhonagiri V."/>
            <person name="Nash W.E."/>
            <person name="Hallsworth-Pepin K."/>
            <person name="Wilson R.K."/>
            <person name="McClelland M."/>
            <person name="Forsythe S.J."/>
        </authorList>
    </citation>
    <scope>NUCLEOTIDE SEQUENCE [LARGE SCALE GENOMIC DNA]</scope>
    <source>
        <strain evidence="2 3">ATCC BAA-894</strain>
    </source>
</reference>
<dbReference type="KEGG" id="esa:ESA_02324"/>
<evidence type="ECO:0000313" key="2">
    <source>
        <dbReference type="EMBL" id="ABU77573.1"/>
    </source>
</evidence>
<protein>
    <recommendedName>
        <fullName evidence="1">Dual OB-containing domain-containing protein</fullName>
    </recommendedName>
</protein>
<name>A7MG10_CROS8</name>
<keyword evidence="3" id="KW-1185">Reference proteome</keyword>
<feature type="domain" description="Dual OB-containing" evidence="1">
    <location>
        <begin position="5"/>
        <end position="218"/>
    </location>
</feature>
<dbReference type="InterPro" id="IPR054335">
    <property type="entry name" value="DuOB_dom"/>
</dbReference>
<dbReference type="RefSeq" id="WP_012125131.1">
    <property type="nucleotide sequence ID" value="NC_009778.1"/>
</dbReference>
<gene>
    <name evidence="2" type="ordered locus">ESA_02324</name>
</gene>
<dbReference type="HOGENOM" id="CLU_096791_0_0_6"/>